<dbReference type="RefSeq" id="WP_052368818.1">
    <property type="nucleotide sequence ID" value="NZ_JMIY01000005.1"/>
</dbReference>
<dbReference type="InterPro" id="IPR035965">
    <property type="entry name" value="PAS-like_dom_sf"/>
</dbReference>
<name>A0A062UWT9_9EURY</name>
<dbReference type="InterPro" id="IPR036097">
    <property type="entry name" value="HisK_dim/P_sf"/>
</dbReference>
<evidence type="ECO:0000313" key="13">
    <source>
        <dbReference type="Proteomes" id="UP000027153"/>
    </source>
</evidence>
<sequence>MGTLLRVLIIEDSEDDVLLVVRELRRGGYDPVFERVDTAEAMSEALEKKTWDVIISDYVMPQFSSLEALRLLQKSGLDLPFIIVSGKIGEDTAVEAMKAGANDYIMKDNLARLVPAIEREMREAEVRREKKRADEKLRRAYDELEIRVQERTEELAKANEALQAIINNSTAVIYVKDTQGRYIMVNRRYENLLHIKSEQIKGKTDYDIFPKEMADAVRANDQKVLQARVPLEFDEVIQQDDGLHTYIAIKFPLYDPAGIPYAVCGISTDITERKRTEQALLESEQRYRSLFENMLHGFAYCKMLFDDRGRPVDFIYLNVNSAFERLTGLKNVVGKKVTEIIPGIKESYPELFEIYGRVALTGRPEKFEIDFKPLGIWLSISVYSTQREHFVAVFDNITERKLAEEELRRSNAELEQFAYIAAHDLQEPLRMISIFTQLLAKRYKGRLDKDADEFITYAVDGARHMQQMIEDLLKYSRIGTSGRQLEPSNLEDIFDQTVANLKAAIEENNAEVAHDPLPTVMADASQMVELFQNLIDNAIKFRREEPPQVHVSARREGNEWVLSVRDNGIGISPEFMGSLFQLFQREHVAKYPGTGVGLAICRRIVERHRGRIWAESEVGKGSTFYFTIPVRKFV</sequence>
<dbReference type="Gene3D" id="3.40.50.2300">
    <property type="match status" value="1"/>
</dbReference>
<dbReference type="PROSITE" id="PS50109">
    <property type="entry name" value="HIS_KIN"/>
    <property type="match status" value="1"/>
</dbReference>
<dbReference type="Proteomes" id="UP000027153">
    <property type="component" value="Unassembled WGS sequence"/>
</dbReference>
<dbReference type="EC" id="2.7.13.3" evidence="2"/>
<dbReference type="InterPro" id="IPR004358">
    <property type="entry name" value="Sig_transdc_His_kin-like_C"/>
</dbReference>
<feature type="domain" description="PAS" evidence="10">
    <location>
        <begin position="158"/>
        <end position="228"/>
    </location>
</feature>
<accession>A0A062UWT9</accession>
<dbReference type="Gene3D" id="1.10.287.130">
    <property type="match status" value="1"/>
</dbReference>
<feature type="coiled-coil region" evidence="7">
    <location>
        <begin position="107"/>
        <end position="168"/>
    </location>
</feature>
<dbReference type="Gene3D" id="3.30.450.20">
    <property type="entry name" value="PAS domain"/>
    <property type="match status" value="2"/>
</dbReference>
<feature type="domain" description="Histidine kinase" evidence="8">
    <location>
        <begin position="420"/>
        <end position="632"/>
    </location>
</feature>
<dbReference type="PROSITE" id="PS50113">
    <property type="entry name" value="PAC"/>
    <property type="match status" value="1"/>
</dbReference>
<dbReference type="Pfam" id="PF00512">
    <property type="entry name" value="HisKA"/>
    <property type="match status" value="1"/>
</dbReference>
<dbReference type="SUPFAM" id="SSF55785">
    <property type="entry name" value="PYP-like sensor domain (PAS domain)"/>
    <property type="match status" value="2"/>
</dbReference>
<dbReference type="InterPro" id="IPR000014">
    <property type="entry name" value="PAS"/>
</dbReference>
<dbReference type="NCBIfam" id="TIGR00229">
    <property type="entry name" value="sensory_box"/>
    <property type="match status" value="2"/>
</dbReference>
<keyword evidence="7" id="KW-0175">Coiled coil</keyword>
<feature type="domain" description="Response regulatory" evidence="9">
    <location>
        <begin position="6"/>
        <end position="122"/>
    </location>
</feature>
<dbReference type="CDD" id="cd00082">
    <property type="entry name" value="HisKA"/>
    <property type="match status" value="1"/>
</dbReference>
<dbReference type="InterPro" id="IPR036890">
    <property type="entry name" value="HATPase_C_sf"/>
</dbReference>
<evidence type="ECO:0000313" key="12">
    <source>
        <dbReference type="EMBL" id="KCZ71451.1"/>
    </source>
</evidence>
<dbReference type="OrthoDB" id="342253at2157"/>
<dbReference type="InterPro" id="IPR001789">
    <property type="entry name" value="Sig_transdc_resp-reg_receiver"/>
</dbReference>
<comment type="caution">
    <text evidence="12">The sequence shown here is derived from an EMBL/GenBank/DDBJ whole genome shotgun (WGS) entry which is preliminary data.</text>
</comment>
<evidence type="ECO:0000256" key="1">
    <source>
        <dbReference type="ARBA" id="ARBA00000085"/>
    </source>
</evidence>
<evidence type="ECO:0000259" key="9">
    <source>
        <dbReference type="PROSITE" id="PS50110"/>
    </source>
</evidence>
<dbReference type="PRINTS" id="PR00344">
    <property type="entry name" value="BCTRLSENSOR"/>
</dbReference>
<dbReference type="SUPFAM" id="SSF55874">
    <property type="entry name" value="ATPase domain of HSP90 chaperone/DNA topoisomerase II/histidine kinase"/>
    <property type="match status" value="1"/>
</dbReference>
<evidence type="ECO:0000259" key="11">
    <source>
        <dbReference type="PROSITE" id="PS50113"/>
    </source>
</evidence>
<dbReference type="CDD" id="cd00156">
    <property type="entry name" value="REC"/>
    <property type="match status" value="1"/>
</dbReference>
<proteinExistence type="predicted"/>
<keyword evidence="4" id="KW-0808">Transferase</keyword>
<dbReference type="Pfam" id="PF13188">
    <property type="entry name" value="PAS_8"/>
    <property type="match status" value="1"/>
</dbReference>
<dbReference type="EMBL" id="JMIY01000005">
    <property type="protein sequence ID" value="KCZ71451.1"/>
    <property type="molecule type" value="Genomic_DNA"/>
</dbReference>
<protein>
    <recommendedName>
        <fullName evidence="2">histidine kinase</fullName>
        <ecNumber evidence="2">2.7.13.3</ecNumber>
    </recommendedName>
</protein>
<keyword evidence="5" id="KW-0418">Kinase</keyword>
<dbReference type="InterPro" id="IPR003594">
    <property type="entry name" value="HATPase_dom"/>
</dbReference>
<evidence type="ECO:0000256" key="4">
    <source>
        <dbReference type="ARBA" id="ARBA00022679"/>
    </source>
</evidence>
<evidence type="ECO:0000259" key="8">
    <source>
        <dbReference type="PROSITE" id="PS50109"/>
    </source>
</evidence>
<keyword evidence="13" id="KW-1185">Reference proteome</keyword>
<dbReference type="PROSITE" id="PS50110">
    <property type="entry name" value="RESPONSE_REGULATORY"/>
    <property type="match status" value="1"/>
</dbReference>
<dbReference type="AlphaFoldDB" id="A0A062UWT9"/>
<dbReference type="InterPro" id="IPR005467">
    <property type="entry name" value="His_kinase_dom"/>
</dbReference>
<comment type="catalytic activity">
    <reaction evidence="1">
        <text>ATP + protein L-histidine = ADP + protein N-phospho-L-histidine.</text>
        <dbReference type="EC" id="2.7.13.3"/>
    </reaction>
</comment>
<dbReference type="Pfam" id="PF02518">
    <property type="entry name" value="HATPase_c"/>
    <property type="match status" value="1"/>
</dbReference>
<dbReference type="SMART" id="SM00091">
    <property type="entry name" value="PAS"/>
    <property type="match status" value="1"/>
</dbReference>
<reference evidence="12 13" key="1">
    <citation type="journal article" date="2013" name="Nature">
        <title>Anaerobic oxidation of methane coupled to nitrate reduction in a novel archaeal lineage.</title>
        <authorList>
            <person name="Haroon M.F."/>
            <person name="Hu S."/>
            <person name="Shi Y."/>
            <person name="Imelfort M."/>
            <person name="Keller J."/>
            <person name="Hugenholtz P."/>
            <person name="Yuan Z."/>
            <person name="Tyson G.W."/>
        </authorList>
    </citation>
    <scope>NUCLEOTIDE SEQUENCE [LARGE SCALE GENOMIC DNA]</scope>
    <source>
        <strain evidence="12 13">ANME-2d</strain>
    </source>
</reference>
<dbReference type="PROSITE" id="PS50112">
    <property type="entry name" value="PAS"/>
    <property type="match status" value="1"/>
</dbReference>
<dbReference type="SMART" id="SM00388">
    <property type="entry name" value="HisKA"/>
    <property type="match status" value="1"/>
</dbReference>
<evidence type="ECO:0000256" key="6">
    <source>
        <dbReference type="PROSITE-ProRule" id="PRU00169"/>
    </source>
</evidence>
<dbReference type="InterPro" id="IPR052162">
    <property type="entry name" value="Sensor_kinase/Photoreceptor"/>
</dbReference>
<dbReference type="Pfam" id="PF08448">
    <property type="entry name" value="PAS_4"/>
    <property type="match status" value="1"/>
</dbReference>
<gene>
    <name evidence="12" type="ORF">ANME2D_02181</name>
</gene>
<dbReference type="Gene3D" id="3.30.565.10">
    <property type="entry name" value="Histidine kinase-like ATPase, C-terminal domain"/>
    <property type="match status" value="1"/>
</dbReference>
<dbReference type="InterPro" id="IPR013656">
    <property type="entry name" value="PAS_4"/>
</dbReference>
<dbReference type="SUPFAM" id="SSF52172">
    <property type="entry name" value="CheY-like"/>
    <property type="match status" value="1"/>
</dbReference>
<dbReference type="SMART" id="SM00448">
    <property type="entry name" value="REC"/>
    <property type="match status" value="1"/>
</dbReference>
<dbReference type="FunFam" id="3.30.565.10:FF:000006">
    <property type="entry name" value="Sensor histidine kinase WalK"/>
    <property type="match status" value="1"/>
</dbReference>
<dbReference type="InterPro" id="IPR011006">
    <property type="entry name" value="CheY-like_superfamily"/>
</dbReference>
<dbReference type="InterPro" id="IPR003661">
    <property type="entry name" value="HisK_dim/P_dom"/>
</dbReference>
<organism evidence="12 13">
    <name type="scientific">Candidatus Methanoperedens nitratireducens</name>
    <dbReference type="NCBI Taxonomy" id="1392998"/>
    <lineage>
        <taxon>Archaea</taxon>
        <taxon>Methanobacteriati</taxon>
        <taxon>Methanobacteriota</taxon>
        <taxon>Stenosarchaea group</taxon>
        <taxon>Methanomicrobia</taxon>
        <taxon>Methanosarcinales</taxon>
        <taxon>ANME-2 cluster</taxon>
        <taxon>Candidatus Methanoperedentaceae</taxon>
        <taxon>Candidatus Methanoperedens</taxon>
    </lineage>
</organism>
<dbReference type="PANTHER" id="PTHR43304:SF1">
    <property type="entry name" value="PAC DOMAIN-CONTAINING PROTEIN"/>
    <property type="match status" value="1"/>
</dbReference>
<feature type="domain" description="PAC" evidence="11">
    <location>
        <begin position="231"/>
        <end position="282"/>
    </location>
</feature>
<evidence type="ECO:0000256" key="7">
    <source>
        <dbReference type="SAM" id="Coils"/>
    </source>
</evidence>
<dbReference type="SUPFAM" id="SSF47384">
    <property type="entry name" value="Homodimeric domain of signal transducing histidine kinase"/>
    <property type="match status" value="1"/>
</dbReference>
<evidence type="ECO:0000256" key="3">
    <source>
        <dbReference type="ARBA" id="ARBA00022553"/>
    </source>
</evidence>
<dbReference type="PANTHER" id="PTHR43304">
    <property type="entry name" value="PHYTOCHROME-LIKE PROTEIN CPH1"/>
    <property type="match status" value="1"/>
</dbReference>
<dbReference type="SMART" id="SM00387">
    <property type="entry name" value="HATPase_c"/>
    <property type="match status" value="1"/>
</dbReference>
<feature type="modified residue" description="4-aspartylphosphate" evidence="6">
    <location>
        <position position="57"/>
    </location>
</feature>
<evidence type="ECO:0000259" key="10">
    <source>
        <dbReference type="PROSITE" id="PS50112"/>
    </source>
</evidence>
<dbReference type="GO" id="GO:0000155">
    <property type="term" value="F:phosphorelay sensor kinase activity"/>
    <property type="evidence" value="ECO:0007669"/>
    <property type="project" value="InterPro"/>
</dbReference>
<evidence type="ECO:0000256" key="2">
    <source>
        <dbReference type="ARBA" id="ARBA00012438"/>
    </source>
</evidence>
<dbReference type="CDD" id="cd00130">
    <property type="entry name" value="PAS"/>
    <property type="match status" value="1"/>
</dbReference>
<dbReference type="PATRIC" id="fig|1392998.3.peg.2178"/>
<evidence type="ECO:0000256" key="5">
    <source>
        <dbReference type="ARBA" id="ARBA00022777"/>
    </source>
</evidence>
<keyword evidence="3 6" id="KW-0597">Phosphoprotein</keyword>
<dbReference type="InterPro" id="IPR000700">
    <property type="entry name" value="PAS-assoc_C"/>
</dbReference>
<dbReference type="Pfam" id="PF00072">
    <property type="entry name" value="Response_reg"/>
    <property type="match status" value="1"/>
</dbReference>